<dbReference type="InterPro" id="IPR052181">
    <property type="entry name" value="5hmC_binding"/>
</dbReference>
<dbReference type="InterPro" id="IPR015947">
    <property type="entry name" value="PUA-like_sf"/>
</dbReference>
<dbReference type="Proteomes" id="UP000287124">
    <property type="component" value="Unassembled WGS sequence"/>
</dbReference>
<dbReference type="GO" id="GO:0005634">
    <property type="term" value="C:nucleus"/>
    <property type="evidence" value="ECO:0007669"/>
    <property type="project" value="TreeGrafter"/>
</dbReference>
<protein>
    <recommendedName>
        <fullName evidence="2">EVE domain-containing protein</fullName>
    </recommendedName>
</protein>
<evidence type="ECO:0000259" key="2">
    <source>
        <dbReference type="Pfam" id="PF01878"/>
    </source>
</evidence>
<dbReference type="SUPFAM" id="SSF88697">
    <property type="entry name" value="PUA domain-like"/>
    <property type="match status" value="1"/>
</dbReference>
<dbReference type="Gene3D" id="3.10.590.10">
    <property type="entry name" value="ph1033 like domains"/>
    <property type="match status" value="1"/>
</dbReference>
<dbReference type="PANTHER" id="PTHR14087">
    <property type="entry name" value="THYMOCYTE NUCLEAR PROTEIN 1"/>
    <property type="match status" value="1"/>
</dbReference>
<feature type="domain" description="EVE" evidence="2">
    <location>
        <begin position="123"/>
        <end position="163"/>
    </location>
</feature>
<dbReference type="EMBL" id="MIKF01000014">
    <property type="protein sequence ID" value="RTE83609.1"/>
    <property type="molecule type" value="Genomic_DNA"/>
</dbReference>
<comment type="caution">
    <text evidence="3">The sequence shown here is derived from an EMBL/GenBank/DDBJ whole genome shotgun (WGS) entry which is preliminary data.</text>
</comment>
<feature type="compositionally biased region" description="Basic and acidic residues" evidence="1">
    <location>
        <begin position="33"/>
        <end position="56"/>
    </location>
</feature>
<evidence type="ECO:0000313" key="4">
    <source>
        <dbReference type="Proteomes" id="UP000287124"/>
    </source>
</evidence>
<dbReference type="Pfam" id="PF01878">
    <property type="entry name" value="EVE"/>
    <property type="match status" value="1"/>
</dbReference>
<evidence type="ECO:0000313" key="3">
    <source>
        <dbReference type="EMBL" id="RTE83609.1"/>
    </source>
</evidence>
<feature type="region of interest" description="Disordered" evidence="1">
    <location>
        <begin position="1"/>
        <end position="122"/>
    </location>
</feature>
<feature type="compositionally biased region" description="Basic residues" evidence="1">
    <location>
        <begin position="57"/>
        <end position="71"/>
    </location>
</feature>
<name>A0A430M6M2_9HYPO</name>
<keyword evidence="4" id="KW-1185">Reference proteome</keyword>
<evidence type="ECO:0000256" key="1">
    <source>
        <dbReference type="SAM" id="MobiDB-lite"/>
    </source>
</evidence>
<accession>A0A430M6M2</accession>
<dbReference type="PANTHER" id="PTHR14087:SF7">
    <property type="entry name" value="THYMOCYTE NUCLEAR PROTEIN 1"/>
    <property type="match status" value="1"/>
</dbReference>
<organism evidence="3 4">
    <name type="scientific">Fusarium euwallaceae</name>
    <dbReference type="NCBI Taxonomy" id="1147111"/>
    <lineage>
        <taxon>Eukaryota</taxon>
        <taxon>Fungi</taxon>
        <taxon>Dikarya</taxon>
        <taxon>Ascomycota</taxon>
        <taxon>Pezizomycotina</taxon>
        <taxon>Sordariomycetes</taxon>
        <taxon>Hypocreomycetidae</taxon>
        <taxon>Hypocreales</taxon>
        <taxon>Nectriaceae</taxon>
        <taxon>Fusarium</taxon>
        <taxon>Fusarium solani species complex</taxon>
    </lineage>
</organism>
<reference evidence="3 4" key="1">
    <citation type="submission" date="2017-06" db="EMBL/GenBank/DDBJ databases">
        <title>Comparative genomic analysis of Ambrosia Fusariam Clade fungi.</title>
        <authorList>
            <person name="Stajich J.E."/>
            <person name="Carrillo J."/>
            <person name="Kijimoto T."/>
            <person name="Eskalen A."/>
            <person name="O'Donnell K."/>
            <person name="Kasson M."/>
        </authorList>
    </citation>
    <scope>NUCLEOTIDE SEQUENCE [LARGE SCALE GENOMIC DNA]</scope>
    <source>
        <strain evidence="3 4">UCR1854</strain>
    </source>
</reference>
<dbReference type="AlphaFoldDB" id="A0A430M6M2"/>
<gene>
    <name evidence="3" type="ORF">BHE90_001791</name>
</gene>
<sequence length="176" mass="19521">MPPRKRSAPSSGADDEAVPKRRSLRQAASKGRQQPDEPVREKPALPKTTVKVEEKKQPKKPKAAPKSRTTAKPKAPTPKKKSLEEDAPKTKAQSSARATSEESDVDSVPATNPEAPRHDGQWYWLMKAEPETRIVNGIDVKFSIDDLRDKDEPEGWDGIRNYAGLSGSRQLVAQQY</sequence>
<dbReference type="InterPro" id="IPR002740">
    <property type="entry name" value="EVE_domain"/>
</dbReference>
<proteinExistence type="predicted"/>